<dbReference type="EMBL" id="BRPK01000003">
    <property type="protein sequence ID" value="GLB36540.1"/>
    <property type="molecule type" value="Genomic_DNA"/>
</dbReference>
<organism evidence="1 2">
    <name type="scientific">Lyophyllum shimeji</name>
    <name type="common">Hon-shimeji</name>
    <name type="synonym">Tricholoma shimeji</name>
    <dbReference type="NCBI Taxonomy" id="47721"/>
    <lineage>
        <taxon>Eukaryota</taxon>
        <taxon>Fungi</taxon>
        <taxon>Dikarya</taxon>
        <taxon>Basidiomycota</taxon>
        <taxon>Agaricomycotina</taxon>
        <taxon>Agaricomycetes</taxon>
        <taxon>Agaricomycetidae</taxon>
        <taxon>Agaricales</taxon>
        <taxon>Tricholomatineae</taxon>
        <taxon>Lyophyllaceae</taxon>
        <taxon>Lyophyllum</taxon>
    </lineage>
</organism>
<gene>
    <name evidence="1" type="ORF">LshimejAT787_0308280</name>
</gene>
<evidence type="ECO:0000313" key="1">
    <source>
        <dbReference type="EMBL" id="GLB36540.1"/>
    </source>
</evidence>
<reference evidence="1" key="1">
    <citation type="submission" date="2022-07" db="EMBL/GenBank/DDBJ databases">
        <title>The genome of Lyophyllum shimeji provides insight into the initial evolution of ectomycorrhizal fungal genome.</title>
        <authorList>
            <person name="Kobayashi Y."/>
            <person name="Shibata T."/>
            <person name="Hirakawa H."/>
            <person name="Shigenobu S."/>
            <person name="Nishiyama T."/>
            <person name="Yamada A."/>
            <person name="Hasebe M."/>
            <person name="Kawaguchi M."/>
        </authorList>
    </citation>
    <scope>NUCLEOTIDE SEQUENCE</scope>
    <source>
        <strain evidence="1">AT787</strain>
    </source>
</reference>
<dbReference type="OrthoDB" id="10515463at2759"/>
<proteinExistence type="predicted"/>
<sequence length="143" mass="16410">MTTIPSFGRAMSLEEHDLVNHRPFLTTEPVAQHLATARGSFPAHIIKSYPRRRNRPVPYPKHQHSLHQLNVTHLDPATIEELIEIVRPRSPRHALAAVLQPPPRGLHDQRFGLNRDVERRPVHRMFAMLIDFVAAVKRAILRG</sequence>
<comment type="caution">
    <text evidence="1">The sequence shown here is derived from an EMBL/GenBank/DDBJ whole genome shotgun (WGS) entry which is preliminary data.</text>
</comment>
<protein>
    <submittedName>
        <fullName evidence="1">Uncharacterized protein</fullName>
    </submittedName>
</protein>
<dbReference type="Proteomes" id="UP001063166">
    <property type="component" value="Unassembled WGS sequence"/>
</dbReference>
<keyword evidence="2" id="KW-1185">Reference proteome</keyword>
<name>A0A9P3PI28_LYOSH</name>
<evidence type="ECO:0000313" key="2">
    <source>
        <dbReference type="Proteomes" id="UP001063166"/>
    </source>
</evidence>
<dbReference type="AlphaFoldDB" id="A0A9P3PI28"/>
<accession>A0A9P3PI28</accession>